<accession>A0A182VLH5</accession>
<dbReference type="EnsemblMetazoa" id="AMEM016980-RA">
    <property type="protein sequence ID" value="AMEM016980-PA"/>
    <property type="gene ID" value="AMEM016980"/>
</dbReference>
<evidence type="ECO:0000313" key="1">
    <source>
        <dbReference type="EnsemblMetazoa" id="AMEM016980-PA"/>
    </source>
</evidence>
<dbReference type="Proteomes" id="UP000075903">
    <property type="component" value="Unassembled WGS sequence"/>
</dbReference>
<protein>
    <submittedName>
        <fullName evidence="1">Uncharacterized protein</fullName>
    </submittedName>
</protein>
<dbReference type="VEuPathDB" id="VectorBase:AMEM016980"/>
<proteinExistence type="predicted"/>
<dbReference type="AlphaFoldDB" id="A0A182VLH5"/>
<name>A0A182VLH5_ANOME</name>
<reference evidence="1" key="1">
    <citation type="submission" date="2020-05" db="UniProtKB">
        <authorList>
            <consortium name="EnsemblMetazoa"/>
        </authorList>
    </citation>
    <scope>IDENTIFICATION</scope>
    <source>
        <strain evidence="1">MAF</strain>
    </source>
</reference>
<keyword evidence="2" id="KW-1185">Reference proteome</keyword>
<organism evidence="1 2">
    <name type="scientific">Anopheles merus</name>
    <name type="common">Mosquito</name>
    <dbReference type="NCBI Taxonomy" id="30066"/>
    <lineage>
        <taxon>Eukaryota</taxon>
        <taxon>Metazoa</taxon>
        <taxon>Ecdysozoa</taxon>
        <taxon>Arthropoda</taxon>
        <taxon>Hexapoda</taxon>
        <taxon>Insecta</taxon>
        <taxon>Pterygota</taxon>
        <taxon>Neoptera</taxon>
        <taxon>Endopterygota</taxon>
        <taxon>Diptera</taxon>
        <taxon>Nematocera</taxon>
        <taxon>Culicoidea</taxon>
        <taxon>Culicidae</taxon>
        <taxon>Anophelinae</taxon>
        <taxon>Anopheles</taxon>
    </lineage>
</organism>
<sequence>MEIEPNRPGIAHGDARFAHGHDVTVPLEMQPTAGSAGRVSVERGRRRLLAEPGDNHPLEPQCALGPALPVQRHRQRVRIVAHQRGRPADPLLGRDDGAAALEHRHLVAVDRDRLHAGAGVLLLRVPIVPPVALAVRPHREVHVAAALLLLVEHGRDQQLVAEQVLMVDRERVHVRRIVGEQRPHDRQAAPLVLVERGVPERQQPVALPDRVPYHEPHVLREQPRFAPLRVDVGVRAEERLERARLIPAREQLAVRVAEEAADVRTAEADAGDRQRQAHLDRGLQVAPLGHVVAGPDRRVPLAAGKVRPGQNERTQAPFAPPQQPVERGDQLHVPVQVVHVPVLQPAVVQVVLQHRHLRPVKDGRLVHVVPDADRVRLLAEVRQQILVGVVAPGVRVEEVHIAGRAGPAPAFVVAAILVLHVQALVGALVVEEVAAVPLDVRIDDDRQVAPEPGQVADHLDRMGELVMVPGEVPLAVRVLDVQPHRVHRDVVLVELGRHHLHVPLVVFQRHWWYAIAYSCGSGPFPVSSVYWRNASIGPGPSSTNTSMMPLSEMKLAAGGSVWLFHDTRFTSDDTTSVSRFALKTSTHVSAAFSQKTPAVAVSPCPYTTGTEPYSAIPLFSSYSNTSRLYSRYGSVPLVAVCRSANESACSGTPNSTFACGKVKSSASPSGPFGFESWCDLKFSSHAPGSSSAGAAGSACCSPPSSFCSPRSAAASSCSCCSVFGSGLRRKCSNRIMPLPLAVTTSLPCWKKSTLKGATWMAAFTSGASPHATMISVPDVLSTLVDAYCGSWTSASCTRYRTLSGSRSSTCMWNEPAPFRQASFSTYSCRVRWCTSVSVMYCLNCCRDWGSTSNSLVCGSSERSRLHRTHTHTHMEQ</sequence>
<evidence type="ECO:0000313" key="2">
    <source>
        <dbReference type="Proteomes" id="UP000075903"/>
    </source>
</evidence>